<keyword evidence="6 7" id="KW-0012">Acyltransferase</keyword>
<dbReference type="CDD" id="cd07984">
    <property type="entry name" value="LPLAT_LABLAT-like"/>
    <property type="match status" value="1"/>
</dbReference>
<dbReference type="SUPFAM" id="SSF69593">
    <property type="entry name" value="Glycerol-3-phosphate (1)-acyltransferase"/>
    <property type="match status" value="1"/>
</dbReference>
<evidence type="ECO:0000256" key="1">
    <source>
        <dbReference type="ARBA" id="ARBA00004533"/>
    </source>
</evidence>
<dbReference type="GO" id="GO:0009247">
    <property type="term" value="P:glycolipid biosynthetic process"/>
    <property type="evidence" value="ECO:0007669"/>
    <property type="project" value="UniProtKB-ARBA"/>
</dbReference>
<keyword evidence="3" id="KW-0997">Cell inner membrane</keyword>
<organism evidence="7 8">
    <name type="scientific">Chloroherpeton thalassium (strain ATCC 35110 / GB-78)</name>
    <dbReference type="NCBI Taxonomy" id="517418"/>
    <lineage>
        <taxon>Bacteria</taxon>
        <taxon>Pseudomonadati</taxon>
        <taxon>Chlorobiota</taxon>
        <taxon>Chlorobiia</taxon>
        <taxon>Chlorobiales</taxon>
        <taxon>Chloroherpetonaceae</taxon>
        <taxon>Chloroherpeton</taxon>
    </lineage>
</organism>
<gene>
    <name evidence="7" type="ordered locus">Ctha_1938</name>
</gene>
<proteinExistence type="predicted"/>
<dbReference type="PANTHER" id="PTHR30606:SF10">
    <property type="entry name" value="PHOSPHATIDYLINOSITOL MANNOSIDE ACYLTRANSFERASE"/>
    <property type="match status" value="1"/>
</dbReference>
<reference evidence="7 8" key="1">
    <citation type="submission" date="2008-06" db="EMBL/GenBank/DDBJ databases">
        <title>Complete sequence of Chloroherpeton thalassium ATCC 35110.</title>
        <authorList>
            <consortium name="US DOE Joint Genome Institute"/>
            <person name="Lucas S."/>
            <person name="Copeland A."/>
            <person name="Lapidus A."/>
            <person name="Glavina del Rio T."/>
            <person name="Dalin E."/>
            <person name="Tice H."/>
            <person name="Bruce D."/>
            <person name="Goodwin L."/>
            <person name="Pitluck S."/>
            <person name="Schmutz J."/>
            <person name="Larimer F."/>
            <person name="Land M."/>
            <person name="Hauser L."/>
            <person name="Kyrpides N."/>
            <person name="Mikhailova N."/>
            <person name="Liu Z."/>
            <person name="Li T."/>
            <person name="Zhao F."/>
            <person name="Overmann J."/>
            <person name="Bryant D.A."/>
            <person name="Richardson P."/>
        </authorList>
    </citation>
    <scope>NUCLEOTIDE SEQUENCE [LARGE SCALE GENOMIC DNA]</scope>
    <source>
        <strain evidence="8">ATCC 35110 / GB-78</strain>
    </source>
</reference>
<dbReference type="InterPro" id="IPR004960">
    <property type="entry name" value="LipA_acyltrans"/>
</dbReference>
<dbReference type="OrthoDB" id="9801955at2"/>
<dbReference type="GO" id="GO:0005886">
    <property type="term" value="C:plasma membrane"/>
    <property type="evidence" value="ECO:0007669"/>
    <property type="project" value="UniProtKB-SubCell"/>
</dbReference>
<dbReference type="eggNOG" id="COG1560">
    <property type="taxonomic scope" value="Bacteria"/>
</dbReference>
<comment type="subcellular location">
    <subcellularLocation>
        <location evidence="1">Cell inner membrane</location>
    </subcellularLocation>
</comment>
<dbReference type="Proteomes" id="UP000001208">
    <property type="component" value="Chromosome"/>
</dbReference>
<sequence length="302" mass="34870">MSKKLKSAVHWIQYVFFSALGILARRLSEKSVYRMAHNIGDFLYETLKLRRKLVEKNLERAFPEKSPAERAQIAREVYHTQAINLVETLRMPLIRTKADAETLLEGDLSLIYEKSVNQGKGCLLVSAHFGNWETLALCGGLRLKPVVVITKAQSNKFIDRRMNEWRTLHGNRMVGMKQAPRECIRALRSGEVVCMLSDQSGPKDGYFMPFLNQDASVFLGAAVFALRCQVPLITIMPVRIADGKYRLLLEEIPTDDLTSSDADVKRLAERYIRAIESYIRRYPAQWFWLHNRWKRKRPLQNT</sequence>
<dbReference type="EMBL" id="CP001100">
    <property type="protein sequence ID" value="ACF14392.1"/>
    <property type="molecule type" value="Genomic_DNA"/>
</dbReference>
<evidence type="ECO:0000256" key="5">
    <source>
        <dbReference type="ARBA" id="ARBA00023136"/>
    </source>
</evidence>
<evidence type="ECO:0000256" key="3">
    <source>
        <dbReference type="ARBA" id="ARBA00022519"/>
    </source>
</evidence>
<dbReference type="AlphaFoldDB" id="B3QUE3"/>
<dbReference type="HOGENOM" id="CLU_049421_4_0_10"/>
<name>B3QUE3_CHLT3</name>
<evidence type="ECO:0000313" key="7">
    <source>
        <dbReference type="EMBL" id="ACF14392.1"/>
    </source>
</evidence>
<evidence type="ECO:0000256" key="2">
    <source>
        <dbReference type="ARBA" id="ARBA00022475"/>
    </source>
</evidence>
<protein>
    <submittedName>
        <fullName evidence="7">Lipid A biosynthesis acyltransferase</fullName>
    </submittedName>
</protein>
<dbReference type="RefSeq" id="WP_012500475.1">
    <property type="nucleotide sequence ID" value="NC_011026.1"/>
</dbReference>
<keyword evidence="5" id="KW-0472">Membrane</keyword>
<dbReference type="KEGG" id="cts:Ctha_1938"/>
<keyword evidence="2" id="KW-1003">Cell membrane</keyword>
<dbReference type="Pfam" id="PF03279">
    <property type="entry name" value="Lip_A_acyltrans"/>
    <property type="match status" value="1"/>
</dbReference>
<keyword evidence="8" id="KW-1185">Reference proteome</keyword>
<evidence type="ECO:0000256" key="4">
    <source>
        <dbReference type="ARBA" id="ARBA00022679"/>
    </source>
</evidence>
<dbReference type="PANTHER" id="PTHR30606">
    <property type="entry name" value="LIPID A BIOSYNTHESIS LAUROYL ACYLTRANSFERASE"/>
    <property type="match status" value="1"/>
</dbReference>
<dbReference type="GO" id="GO:0016746">
    <property type="term" value="F:acyltransferase activity"/>
    <property type="evidence" value="ECO:0007669"/>
    <property type="project" value="UniProtKB-KW"/>
</dbReference>
<dbReference type="PIRSF" id="PIRSF026649">
    <property type="entry name" value="MsbB"/>
    <property type="match status" value="1"/>
</dbReference>
<dbReference type="STRING" id="517418.Ctha_1938"/>
<evidence type="ECO:0000256" key="6">
    <source>
        <dbReference type="ARBA" id="ARBA00023315"/>
    </source>
</evidence>
<accession>B3QUE3</accession>
<evidence type="ECO:0000313" key="8">
    <source>
        <dbReference type="Proteomes" id="UP000001208"/>
    </source>
</evidence>
<keyword evidence="4 7" id="KW-0808">Transferase</keyword>